<dbReference type="AlphaFoldDB" id="A0A5J4R9W7"/>
<gene>
    <name evidence="1" type="ORF">EZS27_021113</name>
</gene>
<protein>
    <submittedName>
        <fullName evidence="1">Ribonuclease H</fullName>
        <ecNumber evidence="1">3.1.26.4</ecNumber>
    </submittedName>
</protein>
<feature type="non-terminal residue" evidence="1">
    <location>
        <position position="1"/>
    </location>
</feature>
<dbReference type="GO" id="GO:0003676">
    <property type="term" value="F:nucleic acid binding"/>
    <property type="evidence" value="ECO:0007669"/>
    <property type="project" value="InterPro"/>
</dbReference>
<reference evidence="1" key="1">
    <citation type="submission" date="2019-03" db="EMBL/GenBank/DDBJ databases">
        <title>Single cell metagenomics reveals metabolic interactions within the superorganism composed of flagellate Streblomastix strix and complex community of Bacteroidetes bacteria on its surface.</title>
        <authorList>
            <person name="Treitli S.C."/>
            <person name="Kolisko M."/>
            <person name="Husnik F."/>
            <person name="Keeling P."/>
            <person name="Hampl V."/>
        </authorList>
    </citation>
    <scope>NUCLEOTIDE SEQUENCE</scope>
    <source>
        <strain evidence="1">STM</strain>
    </source>
</reference>
<dbReference type="EC" id="3.1.26.4" evidence="1"/>
<dbReference type="EMBL" id="SNRY01001543">
    <property type="protein sequence ID" value="KAA6330144.1"/>
    <property type="molecule type" value="Genomic_DNA"/>
</dbReference>
<accession>A0A5J4R9W7</accession>
<name>A0A5J4R9W7_9ZZZZ</name>
<organism evidence="1">
    <name type="scientific">termite gut metagenome</name>
    <dbReference type="NCBI Taxonomy" id="433724"/>
    <lineage>
        <taxon>unclassified sequences</taxon>
        <taxon>metagenomes</taxon>
        <taxon>organismal metagenomes</taxon>
    </lineage>
</organism>
<proteinExistence type="predicted"/>
<evidence type="ECO:0000313" key="1">
    <source>
        <dbReference type="EMBL" id="KAA6330144.1"/>
    </source>
</evidence>
<dbReference type="Gene3D" id="3.30.420.10">
    <property type="entry name" value="Ribonuclease H-like superfamily/Ribonuclease H"/>
    <property type="match status" value="1"/>
</dbReference>
<comment type="caution">
    <text evidence="1">The sequence shown here is derived from an EMBL/GenBank/DDBJ whole genome shotgun (WGS) entry which is preliminary data.</text>
</comment>
<sequence>NAIKWVAQKKCKTQLPRTLEMEELFQIIERAEDWLNKNTYTTPILKWETRDWGEIPADFNRK</sequence>
<dbReference type="GO" id="GO:0004523">
    <property type="term" value="F:RNA-DNA hybrid ribonuclease activity"/>
    <property type="evidence" value="ECO:0007669"/>
    <property type="project" value="UniProtKB-EC"/>
</dbReference>
<keyword evidence="1" id="KW-0378">Hydrolase</keyword>
<dbReference type="InterPro" id="IPR036397">
    <property type="entry name" value="RNaseH_sf"/>
</dbReference>